<dbReference type="Gene3D" id="3.30.60.10">
    <property type="entry name" value="Endochitinase-like"/>
    <property type="match status" value="2"/>
</dbReference>
<feature type="domain" description="Chitin-binding type-1" evidence="5">
    <location>
        <begin position="41"/>
        <end position="87"/>
    </location>
</feature>
<dbReference type="EMBL" id="JBFCZG010000007">
    <property type="protein sequence ID" value="KAL3420008.1"/>
    <property type="molecule type" value="Genomic_DNA"/>
</dbReference>
<name>A0ABR4P9N4_9HELO</name>
<sequence length="147" mass="14728">MYIPRSTILGLLFAITTGVQAHPTSETSADAALAPRAISIDGRCGGTTGFTCTGSEFGTCCSASGFCGSTVNYCAQGCQKTAGSCTTGVVPSLSGECGPKNGNYTCAGGPLNGQCCSSSGYCGLAAEYCNDGCQKGWGRCYVFTGGK</sequence>
<evidence type="ECO:0000256" key="4">
    <source>
        <dbReference type="SAM" id="SignalP"/>
    </source>
</evidence>
<feature type="disulfide bond" evidence="3">
    <location>
        <begin position="60"/>
        <end position="74"/>
    </location>
</feature>
<organism evidence="6 7">
    <name type="scientific">Phlyctema vagabunda</name>
    <dbReference type="NCBI Taxonomy" id="108571"/>
    <lineage>
        <taxon>Eukaryota</taxon>
        <taxon>Fungi</taxon>
        <taxon>Dikarya</taxon>
        <taxon>Ascomycota</taxon>
        <taxon>Pezizomycotina</taxon>
        <taxon>Leotiomycetes</taxon>
        <taxon>Helotiales</taxon>
        <taxon>Dermateaceae</taxon>
        <taxon>Phlyctema</taxon>
    </lineage>
</organism>
<feature type="chain" id="PRO_5045244294" description="Chitin-binding type-1 domain-containing protein" evidence="4">
    <location>
        <begin position="22"/>
        <end position="147"/>
    </location>
</feature>
<feature type="disulfide bond" evidence="3">
    <location>
        <begin position="115"/>
        <end position="129"/>
    </location>
</feature>
<evidence type="ECO:0000256" key="2">
    <source>
        <dbReference type="ARBA" id="ARBA00023157"/>
    </source>
</evidence>
<dbReference type="Pfam" id="PF00187">
    <property type="entry name" value="Chitin_bind_1"/>
    <property type="match status" value="1"/>
</dbReference>
<feature type="signal peptide" evidence="4">
    <location>
        <begin position="1"/>
        <end position="21"/>
    </location>
</feature>
<gene>
    <name evidence="6" type="ORF">PVAG01_08507</name>
</gene>
<evidence type="ECO:0000313" key="7">
    <source>
        <dbReference type="Proteomes" id="UP001629113"/>
    </source>
</evidence>
<proteinExistence type="predicted"/>
<feature type="domain" description="Chitin-binding type-1" evidence="5">
    <location>
        <begin position="94"/>
        <end position="142"/>
    </location>
</feature>
<comment type="caution">
    <text evidence="6">The sequence shown here is derived from an EMBL/GenBank/DDBJ whole genome shotgun (WGS) entry which is preliminary data.</text>
</comment>
<keyword evidence="2 3" id="KW-1015">Disulfide bond</keyword>
<keyword evidence="7" id="KW-1185">Reference proteome</keyword>
<dbReference type="SMART" id="SM00270">
    <property type="entry name" value="ChtBD1"/>
    <property type="match status" value="2"/>
</dbReference>
<keyword evidence="4" id="KW-0732">Signal</keyword>
<evidence type="ECO:0000313" key="6">
    <source>
        <dbReference type="EMBL" id="KAL3420008.1"/>
    </source>
</evidence>
<dbReference type="PANTHER" id="PTHR47849:SF8">
    <property type="entry name" value="LECTIN"/>
    <property type="match status" value="1"/>
</dbReference>
<dbReference type="PROSITE" id="PS50941">
    <property type="entry name" value="CHIT_BIND_I_2"/>
    <property type="match status" value="2"/>
</dbReference>
<accession>A0ABR4P9N4</accession>
<dbReference type="InterPro" id="IPR001002">
    <property type="entry name" value="Chitin-bd_1"/>
</dbReference>
<comment type="caution">
    <text evidence="3">Lacks conserved residue(s) required for the propagation of feature annotation.</text>
</comment>
<protein>
    <recommendedName>
        <fullName evidence="5">Chitin-binding type-1 domain-containing protein</fullName>
    </recommendedName>
</protein>
<evidence type="ECO:0000256" key="1">
    <source>
        <dbReference type="ARBA" id="ARBA00022669"/>
    </source>
</evidence>
<dbReference type="InterPro" id="IPR036861">
    <property type="entry name" value="Endochitinase-like_sf"/>
</dbReference>
<dbReference type="SUPFAM" id="SSF57016">
    <property type="entry name" value="Plant lectins/antimicrobial peptides"/>
    <property type="match status" value="2"/>
</dbReference>
<dbReference type="PANTHER" id="PTHR47849">
    <property type="entry name" value="CHITIN-BINDING LECTIN 1"/>
    <property type="match status" value="1"/>
</dbReference>
<evidence type="ECO:0000259" key="5">
    <source>
        <dbReference type="PROSITE" id="PS50941"/>
    </source>
</evidence>
<evidence type="ECO:0000256" key="3">
    <source>
        <dbReference type="PROSITE-ProRule" id="PRU00261"/>
    </source>
</evidence>
<keyword evidence="1 3" id="KW-0147">Chitin-binding</keyword>
<reference evidence="6 7" key="1">
    <citation type="submission" date="2024-06" db="EMBL/GenBank/DDBJ databases">
        <title>Complete genome of Phlyctema vagabunda strain 19-DSS-EL-015.</title>
        <authorList>
            <person name="Fiorenzani C."/>
        </authorList>
    </citation>
    <scope>NUCLEOTIDE SEQUENCE [LARGE SCALE GENOMIC DNA]</scope>
    <source>
        <strain evidence="6 7">19-DSS-EL-015</strain>
    </source>
</reference>
<dbReference type="Proteomes" id="UP001629113">
    <property type="component" value="Unassembled WGS sequence"/>
</dbReference>